<sequence length="372" mass="40862">MGNKSTALAQQEEQGKEESHHVTQSITPKRNNDPSEIRVWREMDLARVSRFGGSYKEKGSRDEDGLHRRCLVFTQRQHHQQSTKMPASSIFARPASPPPRAPSPVFEPEPLPSPQLRMRQPRAQTSMSSLQGMDRSLFSARSCSNLRDPANAADSKLKRKSSRLTIDSLHSASSCSSSSSASSYSSSTSSSSASTSSCSSASSPITPRSFTLPLPLPTDAHSPAPAKRTKSRHHRAHSIVVPAPRRSRSSSPPPAPSPREVPPPVPAIPAVLLTPTDKKPVLRKKGSREGKEKRITPIYLPELDVQSPAMNNNPFSAQAIKAHEERERDELARIEREREQEKKAGRRAEKEKDIAMTCLKFFSMKNASAAAA</sequence>
<proteinExistence type="predicted"/>
<comment type="caution">
    <text evidence="3">The sequence shown here is derived from an EMBL/GenBank/DDBJ whole genome shotgun (WGS) entry which is preliminary data.</text>
</comment>
<organism evidence="3 4">
    <name type="scientific">Pleurotus ostreatus</name>
    <name type="common">Oyster mushroom</name>
    <name type="synonym">White-rot fungus</name>
    <dbReference type="NCBI Taxonomy" id="5322"/>
    <lineage>
        <taxon>Eukaryota</taxon>
        <taxon>Fungi</taxon>
        <taxon>Dikarya</taxon>
        <taxon>Basidiomycota</taxon>
        <taxon>Agaricomycotina</taxon>
        <taxon>Agaricomycetes</taxon>
        <taxon>Agaricomycetidae</taxon>
        <taxon>Agaricales</taxon>
        <taxon>Pleurotineae</taxon>
        <taxon>Pleurotaceae</taxon>
        <taxon>Pleurotus</taxon>
    </lineage>
</organism>
<feature type="compositionally biased region" description="Pro residues" evidence="2">
    <location>
        <begin position="95"/>
        <end position="113"/>
    </location>
</feature>
<evidence type="ECO:0000256" key="1">
    <source>
        <dbReference type="SAM" id="Coils"/>
    </source>
</evidence>
<reference evidence="3" key="1">
    <citation type="submission" date="2019-07" db="EMBL/GenBank/DDBJ databases">
        <authorList>
            <person name="Palmer J.M."/>
        </authorList>
    </citation>
    <scope>NUCLEOTIDE SEQUENCE</scope>
    <source>
        <strain evidence="3">PC9</strain>
    </source>
</reference>
<feature type="compositionally biased region" description="Polar residues" evidence="2">
    <location>
        <begin position="1"/>
        <end position="12"/>
    </location>
</feature>
<evidence type="ECO:0000313" key="3">
    <source>
        <dbReference type="EMBL" id="KAF7433056.1"/>
    </source>
</evidence>
<keyword evidence="1" id="KW-0175">Coiled coil</keyword>
<gene>
    <name evidence="3" type="ORF">PC9H_005002</name>
</gene>
<accession>A0A8H7DSJ1</accession>
<dbReference type="GeneID" id="59374820"/>
<dbReference type="EMBL" id="JACETU010000003">
    <property type="protein sequence ID" value="KAF7433056.1"/>
    <property type="molecule type" value="Genomic_DNA"/>
</dbReference>
<dbReference type="Proteomes" id="UP000623687">
    <property type="component" value="Unassembled WGS sequence"/>
</dbReference>
<feature type="compositionally biased region" description="Basic residues" evidence="2">
    <location>
        <begin position="227"/>
        <end position="237"/>
    </location>
</feature>
<keyword evidence="4" id="KW-1185">Reference proteome</keyword>
<feature type="compositionally biased region" description="Polar residues" evidence="2">
    <location>
        <begin position="122"/>
        <end position="131"/>
    </location>
</feature>
<feature type="compositionally biased region" description="Pro residues" evidence="2">
    <location>
        <begin position="251"/>
        <end position="267"/>
    </location>
</feature>
<dbReference type="AlphaFoldDB" id="A0A8H7DSJ1"/>
<feature type="region of interest" description="Disordered" evidence="2">
    <location>
        <begin position="1"/>
        <end position="38"/>
    </location>
</feature>
<feature type="compositionally biased region" description="Low complexity" evidence="2">
    <location>
        <begin position="171"/>
        <end position="203"/>
    </location>
</feature>
<dbReference type="VEuPathDB" id="FungiDB:PC9H_005002"/>
<dbReference type="RefSeq" id="XP_036633083.1">
    <property type="nucleotide sequence ID" value="XM_036774581.1"/>
</dbReference>
<name>A0A8H7DSJ1_PLEOS</name>
<evidence type="ECO:0000256" key="2">
    <source>
        <dbReference type="SAM" id="MobiDB-lite"/>
    </source>
</evidence>
<evidence type="ECO:0000313" key="4">
    <source>
        <dbReference type="Proteomes" id="UP000623687"/>
    </source>
</evidence>
<feature type="region of interest" description="Disordered" evidence="2">
    <location>
        <begin position="74"/>
        <end position="299"/>
    </location>
</feature>
<dbReference type="OrthoDB" id="10563280at2759"/>
<protein>
    <submittedName>
        <fullName evidence="3">Uncharacterized protein</fullName>
    </submittedName>
</protein>
<feature type="coiled-coil region" evidence="1">
    <location>
        <begin position="317"/>
        <end position="351"/>
    </location>
</feature>